<dbReference type="AlphaFoldDB" id="W4K329"/>
<gene>
    <name evidence="1" type="ORF">HETIRDRAFT_171370</name>
</gene>
<evidence type="ECO:0000313" key="2">
    <source>
        <dbReference type="Proteomes" id="UP000030671"/>
    </source>
</evidence>
<evidence type="ECO:0000313" key="1">
    <source>
        <dbReference type="EMBL" id="ETW80139.1"/>
    </source>
</evidence>
<dbReference type="HOGENOM" id="CLU_3087505_0_0_1"/>
<reference evidence="1 2" key="1">
    <citation type="journal article" date="2012" name="New Phytol.">
        <title>Insight into trade-off between wood decay and parasitism from the genome of a fungal forest pathogen.</title>
        <authorList>
            <person name="Olson A."/>
            <person name="Aerts A."/>
            <person name="Asiegbu F."/>
            <person name="Belbahri L."/>
            <person name="Bouzid O."/>
            <person name="Broberg A."/>
            <person name="Canback B."/>
            <person name="Coutinho P.M."/>
            <person name="Cullen D."/>
            <person name="Dalman K."/>
            <person name="Deflorio G."/>
            <person name="van Diepen L.T."/>
            <person name="Dunand C."/>
            <person name="Duplessis S."/>
            <person name="Durling M."/>
            <person name="Gonthier P."/>
            <person name="Grimwood J."/>
            <person name="Fossdal C.G."/>
            <person name="Hansson D."/>
            <person name="Henrissat B."/>
            <person name="Hietala A."/>
            <person name="Himmelstrand K."/>
            <person name="Hoffmeister D."/>
            <person name="Hogberg N."/>
            <person name="James T.Y."/>
            <person name="Karlsson M."/>
            <person name="Kohler A."/>
            <person name="Kues U."/>
            <person name="Lee Y.H."/>
            <person name="Lin Y.C."/>
            <person name="Lind M."/>
            <person name="Lindquist E."/>
            <person name="Lombard V."/>
            <person name="Lucas S."/>
            <person name="Lunden K."/>
            <person name="Morin E."/>
            <person name="Murat C."/>
            <person name="Park J."/>
            <person name="Raffaello T."/>
            <person name="Rouze P."/>
            <person name="Salamov A."/>
            <person name="Schmutz J."/>
            <person name="Solheim H."/>
            <person name="Stahlberg J."/>
            <person name="Velez H."/>
            <person name="de Vries R.P."/>
            <person name="Wiebenga A."/>
            <person name="Woodward S."/>
            <person name="Yakovlev I."/>
            <person name="Garbelotto M."/>
            <person name="Martin F."/>
            <person name="Grigoriev I.V."/>
            <person name="Stenlid J."/>
        </authorList>
    </citation>
    <scope>NUCLEOTIDE SEQUENCE [LARGE SCALE GENOMIC DNA]</scope>
    <source>
        <strain evidence="1 2">TC 32-1</strain>
    </source>
</reference>
<sequence>MLAVNPNALLGCAGFIVDLKFPWMENVIGHSEVSKPAALKLGSTDTVMSVPT</sequence>
<dbReference type="Proteomes" id="UP000030671">
    <property type="component" value="Unassembled WGS sequence"/>
</dbReference>
<name>W4K329_HETIT</name>
<keyword evidence="2" id="KW-1185">Reference proteome</keyword>
<proteinExistence type="predicted"/>
<organism evidence="1 2">
    <name type="scientific">Heterobasidion irregulare (strain TC 32-1)</name>
    <dbReference type="NCBI Taxonomy" id="747525"/>
    <lineage>
        <taxon>Eukaryota</taxon>
        <taxon>Fungi</taxon>
        <taxon>Dikarya</taxon>
        <taxon>Basidiomycota</taxon>
        <taxon>Agaricomycotina</taxon>
        <taxon>Agaricomycetes</taxon>
        <taxon>Russulales</taxon>
        <taxon>Bondarzewiaceae</taxon>
        <taxon>Heterobasidion</taxon>
        <taxon>Heterobasidion annosum species complex</taxon>
    </lineage>
</organism>
<dbReference type="RefSeq" id="XP_009548656.1">
    <property type="nucleotide sequence ID" value="XM_009550361.1"/>
</dbReference>
<dbReference type="InParanoid" id="W4K329"/>
<accession>W4K329</accession>
<dbReference type="GeneID" id="20668335"/>
<protein>
    <submittedName>
        <fullName evidence="1">Uncharacterized protein</fullName>
    </submittedName>
</protein>
<dbReference type="KEGG" id="hir:HETIRDRAFT_171370"/>
<dbReference type="EMBL" id="KI925460">
    <property type="protein sequence ID" value="ETW80139.1"/>
    <property type="molecule type" value="Genomic_DNA"/>
</dbReference>